<name>A0ACB0KWT8_TRIPR</name>
<gene>
    <name evidence="1" type="ORF">MILVUS5_LOCUS27278</name>
</gene>
<comment type="caution">
    <text evidence="1">The sequence shown here is derived from an EMBL/GenBank/DDBJ whole genome shotgun (WGS) entry which is preliminary data.</text>
</comment>
<reference evidence="1" key="1">
    <citation type="submission" date="2023-10" db="EMBL/GenBank/DDBJ databases">
        <authorList>
            <person name="Rodriguez Cubillos JULIANA M."/>
            <person name="De Vega J."/>
        </authorList>
    </citation>
    <scope>NUCLEOTIDE SEQUENCE</scope>
</reference>
<organism evidence="1 2">
    <name type="scientific">Trifolium pratense</name>
    <name type="common">Red clover</name>
    <dbReference type="NCBI Taxonomy" id="57577"/>
    <lineage>
        <taxon>Eukaryota</taxon>
        <taxon>Viridiplantae</taxon>
        <taxon>Streptophyta</taxon>
        <taxon>Embryophyta</taxon>
        <taxon>Tracheophyta</taxon>
        <taxon>Spermatophyta</taxon>
        <taxon>Magnoliopsida</taxon>
        <taxon>eudicotyledons</taxon>
        <taxon>Gunneridae</taxon>
        <taxon>Pentapetalae</taxon>
        <taxon>rosids</taxon>
        <taxon>fabids</taxon>
        <taxon>Fabales</taxon>
        <taxon>Fabaceae</taxon>
        <taxon>Papilionoideae</taxon>
        <taxon>50 kb inversion clade</taxon>
        <taxon>NPAAA clade</taxon>
        <taxon>Hologalegina</taxon>
        <taxon>IRL clade</taxon>
        <taxon>Trifolieae</taxon>
        <taxon>Trifolium</taxon>
    </lineage>
</organism>
<sequence>MRVTALLSSLQLVEHANLGKTSNTFHNHLITRIHLSINCVFSLKLSTSLSTLSHSCKLESSRSSPSITKIHKNLITMSQQSDPSQIKNTTDDTVKTRSKAKGSTVVIDAEPITTVLSTKSKKKSLKSKASEKKETPTKVSESSPSLSNKSISSKSEKKKGELSVKKGLNMFDLYLNKNSFDTANVESHIDASVKLATESNVESSSKVHSETEKSEVEKVVGEKPTLSVNPKSAETLETSRSVTIEPVVGQTSLAEKEEVIVSDNVTPAVGDKTVKEKDSIPDDVLEAGAKLIDAAKDVAPSKTRQNSSDTAFTDSFGSSSDTEASTEEEITKDGGTPEIVADSEPEKEKEKEATGNNDATGSEKTGTEGKNMVDLDDIETDEDQQAKPVQKGVGRRLRSRTTKPAPVIETTPVVTKKTKDSTLKPVKYGPKKSWSKSVPPSEKKKNVLKRKSAPSSDSDFDAEKDASSIKPPAKKAMSARKAASVPAEIEDFPCDNVSFHLPSYAQRWGLICKRRLALERELGKDILECEEVVNLIKDAGMIKTVRGLGSCYEKLVREFVVNIPAGCDNPLDREYQKVYVRGKCVEFSPAVINKALDNPDVTHPDFEVSNNVICKTITANQVKIWPRKAKVPAVKLTLKYAILNRIASVNWVPTTHSSDVATRLGKLIYMIGTGTKFNAGLYIFNQIVQHAKTSVTKQPIAFPTLLCDIIFSQHPSIRHEGESAKTRAEPLSIHQKLYSQQHAPDIVGSSTAATDAPMTRNEIIAMLEANCKELDEKKLQFERMIHALKLEEAAAADMDEQMADAVSEEEEAGSDKEEESDSSASASV</sequence>
<keyword evidence="2" id="KW-1185">Reference proteome</keyword>
<accession>A0ACB0KWT8</accession>
<proteinExistence type="predicted"/>
<dbReference type="EMBL" id="CASHSV030000409">
    <property type="protein sequence ID" value="CAJ2661588.1"/>
    <property type="molecule type" value="Genomic_DNA"/>
</dbReference>
<evidence type="ECO:0000313" key="1">
    <source>
        <dbReference type="EMBL" id="CAJ2661588.1"/>
    </source>
</evidence>
<protein>
    <submittedName>
        <fullName evidence="1">Uncharacterized protein</fullName>
    </submittedName>
</protein>
<evidence type="ECO:0000313" key="2">
    <source>
        <dbReference type="Proteomes" id="UP001177021"/>
    </source>
</evidence>
<dbReference type="Proteomes" id="UP001177021">
    <property type="component" value="Unassembled WGS sequence"/>
</dbReference>